<feature type="domain" description="Protein kinase" evidence="5">
    <location>
        <begin position="15"/>
        <end position="285"/>
    </location>
</feature>
<name>A0A1I7S1D9_BURXY</name>
<dbReference type="SUPFAM" id="SSF56112">
    <property type="entry name" value="Protein kinase-like (PK-like)"/>
    <property type="match status" value="1"/>
</dbReference>
<dbReference type="InterPro" id="IPR017441">
    <property type="entry name" value="Protein_kinase_ATP_BS"/>
</dbReference>
<dbReference type="SMR" id="A0A1I7S1D9"/>
<dbReference type="PROSITE" id="PS00107">
    <property type="entry name" value="PROTEIN_KINASE_ATP"/>
    <property type="match status" value="1"/>
</dbReference>
<dbReference type="EMBL" id="CAJFDI010000001">
    <property type="protein sequence ID" value="CAD5208477.1"/>
    <property type="molecule type" value="Genomic_DNA"/>
</dbReference>
<comment type="similarity">
    <text evidence="4">Belongs to the protein kinase superfamily.</text>
</comment>
<evidence type="ECO:0000256" key="3">
    <source>
        <dbReference type="PROSITE-ProRule" id="PRU10141"/>
    </source>
</evidence>
<protein>
    <submittedName>
        <fullName evidence="6">(pine wood nematode) hypothetical protein</fullName>
    </submittedName>
    <submittedName>
        <fullName evidence="10">Protein kinase domain-containing protein</fullName>
    </submittedName>
</protein>
<sequence length="297" mass="34802">MISGLGPLKKRFDFDEEKDVLGTGNFGTVYRAFDYNTKKMVALKIMEKGKRLETNCKNEHKLLQQLHHPFIIRLNCVIDEAKYMVMVLELAWGGSLGSELKERSALHKKFKKKTKGEINGEMEKVYMDFDRLSMIFMQIVSAVSYIHSKRFIHRDIKPQNILFMDRDQRFVKLGDFGTCCRQEDSKAKKLLIGTPAYMAPDGFCGEITTAFDCWSLGIVLYEMIELRTPFEGVTHTDYWRVDNLNIEYRHYREDTPELLKQLVSRLVCEVENRLFSHHIPQHPFMQRFAKELQLLTI</sequence>
<dbReference type="WBParaSite" id="BXY_0681400.1">
    <property type="protein sequence ID" value="BXY_0681400.1"/>
    <property type="gene ID" value="BXY_0681400"/>
</dbReference>
<dbReference type="Proteomes" id="UP000582659">
    <property type="component" value="Unassembled WGS sequence"/>
</dbReference>
<evidence type="ECO:0000313" key="6">
    <source>
        <dbReference type="EMBL" id="CAD5208477.1"/>
    </source>
</evidence>
<proteinExistence type="inferred from homology"/>
<dbReference type="Pfam" id="PF00069">
    <property type="entry name" value="Pkinase"/>
    <property type="match status" value="1"/>
</dbReference>
<organism evidence="8 10">
    <name type="scientific">Bursaphelenchus xylophilus</name>
    <name type="common">Pinewood nematode worm</name>
    <name type="synonym">Aphelenchoides xylophilus</name>
    <dbReference type="NCBI Taxonomy" id="6326"/>
    <lineage>
        <taxon>Eukaryota</taxon>
        <taxon>Metazoa</taxon>
        <taxon>Ecdysozoa</taxon>
        <taxon>Nematoda</taxon>
        <taxon>Chromadorea</taxon>
        <taxon>Rhabditida</taxon>
        <taxon>Tylenchina</taxon>
        <taxon>Tylenchomorpha</taxon>
        <taxon>Aphelenchoidea</taxon>
        <taxon>Aphelenchoididae</taxon>
        <taxon>Bursaphelenchus</taxon>
    </lineage>
</organism>
<dbReference type="PANTHER" id="PTHR44167">
    <property type="entry name" value="OVARIAN-SPECIFIC SERINE/THREONINE-PROTEIN KINASE LOK-RELATED"/>
    <property type="match status" value="1"/>
</dbReference>
<evidence type="ECO:0000256" key="2">
    <source>
        <dbReference type="ARBA" id="ARBA00022840"/>
    </source>
</evidence>
<keyword evidence="4" id="KW-0808">Transferase</keyword>
<gene>
    <name evidence="6" type="ORF">BXYJ_LOCUS713</name>
</gene>
<dbReference type="InterPro" id="IPR011009">
    <property type="entry name" value="Kinase-like_dom_sf"/>
</dbReference>
<dbReference type="GO" id="GO:0005634">
    <property type="term" value="C:nucleus"/>
    <property type="evidence" value="ECO:0007669"/>
    <property type="project" value="TreeGrafter"/>
</dbReference>
<dbReference type="PROSITE" id="PS50011">
    <property type="entry name" value="PROTEIN_KINASE_DOM"/>
    <property type="match status" value="1"/>
</dbReference>
<dbReference type="OrthoDB" id="5864419at2759"/>
<dbReference type="GO" id="GO:0044773">
    <property type="term" value="P:mitotic DNA damage checkpoint signaling"/>
    <property type="evidence" value="ECO:0007669"/>
    <property type="project" value="TreeGrafter"/>
</dbReference>
<dbReference type="Gene3D" id="1.10.510.10">
    <property type="entry name" value="Transferase(Phosphotransferase) domain 1"/>
    <property type="match status" value="1"/>
</dbReference>
<evidence type="ECO:0000313" key="10">
    <source>
        <dbReference type="WBParaSite" id="BXY_0681400.1"/>
    </source>
</evidence>
<evidence type="ECO:0000313" key="7">
    <source>
        <dbReference type="EMBL" id="CAG9081654.1"/>
    </source>
</evidence>
<dbReference type="Proteomes" id="UP000095284">
    <property type="component" value="Unplaced"/>
</dbReference>
<dbReference type="GO" id="GO:0005524">
    <property type="term" value="F:ATP binding"/>
    <property type="evidence" value="ECO:0007669"/>
    <property type="project" value="UniProtKB-UniRule"/>
</dbReference>
<evidence type="ECO:0000313" key="9">
    <source>
        <dbReference type="Proteomes" id="UP000659654"/>
    </source>
</evidence>
<keyword evidence="9" id="KW-1185">Reference proteome</keyword>
<reference evidence="7" key="2">
    <citation type="submission" date="2020-08" db="EMBL/GenBank/DDBJ databases">
        <authorList>
            <person name="Kikuchi T."/>
        </authorList>
    </citation>
    <scope>NUCLEOTIDE SEQUENCE</scope>
    <source>
        <strain evidence="6">Ka4C1</strain>
    </source>
</reference>
<evidence type="ECO:0000256" key="1">
    <source>
        <dbReference type="ARBA" id="ARBA00022741"/>
    </source>
</evidence>
<dbReference type="eggNOG" id="KOG0612">
    <property type="taxonomic scope" value="Eukaryota"/>
</dbReference>
<evidence type="ECO:0000259" key="5">
    <source>
        <dbReference type="PROSITE" id="PS50011"/>
    </source>
</evidence>
<dbReference type="InterPro" id="IPR008271">
    <property type="entry name" value="Ser/Thr_kinase_AS"/>
</dbReference>
<keyword evidence="1 3" id="KW-0547">Nucleotide-binding</keyword>
<keyword evidence="4" id="KW-0723">Serine/threonine-protein kinase</keyword>
<keyword evidence="4" id="KW-0418">Kinase</keyword>
<dbReference type="SMART" id="SM00220">
    <property type="entry name" value="S_TKc"/>
    <property type="match status" value="1"/>
</dbReference>
<dbReference type="EMBL" id="CAJFCV020000001">
    <property type="protein sequence ID" value="CAG9081654.1"/>
    <property type="molecule type" value="Genomic_DNA"/>
</dbReference>
<dbReference type="GO" id="GO:0004674">
    <property type="term" value="F:protein serine/threonine kinase activity"/>
    <property type="evidence" value="ECO:0007669"/>
    <property type="project" value="UniProtKB-KW"/>
</dbReference>
<dbReference type="InterPro" id="IPR000719">
    <property type="entry name" value="Prot_kinase_dom"/>
</dbReference>
<dbReference type="AlphaFoldDB" id="A0A1I7S1D9"/>
<feature type="binding site" evidence="3">
    <location>
        <position position="44"/>
    </location>
    <ligand>
        <name>ATP</name>
        <dbReference type="ChEBI" id="CHEBI:30616"/>
    </ligand>
</feature>
<keyword evidence="2 3" id="KW-0067">ATP-binding</keyword>
<dbReference type="PANTHER" id="PTHR44167:SF24">
    <property type="entry name" value="SERINE_THREONINE-PROTEIN KINASE CHK2"/>
    <property type="match status" value="1"/>
</dbReference>
<evidence type="ECO:0000256" key="4">
    <source>
        <dbReference type="RuleBase" id="RU000304"/>
    </source>
</evidence>
<dbReference type="Proteomes" id="UP000659654">
    <property type="component" value="Unassembled WGS sequence"/>
</dbReference>
<dbReference type="PROSITE" id="PS00108">
    <property type="entry name" value="PROTEIN_KINASE_ST"/>
    <property type="match status" value="1"/>
</dbReference>
<accession>A0A1I7S1D9</accession>
<reference evidence="10" key="1">
    <citation type="submission" date="2016-11" db="UniProtKB">
        <authorList>
            <consortium name="WormBaseParasite"/>
        </authorList>
    </citation>
    <scope>IDENTIFICATION</scope>
</reference>
<evidence type="ECO:0000313" key="8">
    <source>
        <dbReference type="Proteomes" id="UP000095284"/>
    </source>
</evidence>